<dbReference type="SUPFAM" id="SSF53850">
    <property type="entry name" value="Periplasmic binding protein-like II"/>
    <property type="match status" value="1"/>
</dbReference>
<dbReference type="Proteomes" id="UP001139311">
    <property type="component" value="Unassembled WGS sequence"/>
</dbReference>
<dbReference type="PIRSF" id="PIRSF017082">
    <property type="entry name" value="YflP"/>
    <property type="match status" value="1"/>
</dbReference>
<comment type="similarity">
    <text evidence="1">Belongs to the UPF0065 (bug) family.</text>
</comment>
<dbReference type="Gene3D" id="3.40.190.150">
    <property type="entry name" value="Bordetella uptake gene, domain 1"/>
    <property type="match status" value="1"/>
</dbReference>
<evidence type="ECO:0000313" key="3">
    <source>
        <dbReference type="Proteomes" id="UP001139311"/>
    </source>
</evidence>
<accession>A0A9X1ICD3</accession>
<evidence type="ECO:0000256" key="1">
    <source>
        <dbReference type="ARBA" id="ARBA00006987"/>
    </source>
</evidence>
<sequence>MDQARGNPRITRRPLLLGMAASLSASGVARGQSGTASDWPSRPVVYINVFPPGAATDILSRIYCDRMSQLAGQQFVVENRSGAGGTVGQAAIAQAPADGYTLGLGSIASLAIAPSILPDLPYDPARDFTFISGIWKVPNLLFVNNDLPARTVPELIDLLKKSPGKYTYGSSGFGTSPHLSMEMFKQKAGLEILHVPYRGGAPAMLDLLAGRVQLMFDNMPTVISAAREGKVRALAVTSAERSKAAPEIPTMTEFLPGFEITSWGSLVGPAGIPAPVVERLSSLTRQALENAELRRFFEENGATTWWTKPKELAQFRTAQEKLFAEVIRTAGAKVP</sequence>
<organism evidence="2 3">
    <name type="scientific">Roseicella aerolata</name>
    <dbReference type="NCBI Taxonomy" id="2883479"/>
    <lineage>
        <taxon>Bacteria</taxon>
        <taxon>Pseudomonadati</taxon>
        <taxon>Pseudomonadota</taxon>
        <taxon>Alphaproteobacteria</taxon>
        <taxon>Acetobacterales</taxon>
        <taxon>Roseomonadaceae</taxon>
        <taxon>Roseicella</taxon>
    </lineage>
</organism>
<dbReference type="EMBL" id="JAJAQI010000014">
    <property type="protein sequence ID" value="MCB4822246.1"/>
    <property type="molecule type" value="Genomic_DNA"/>
</dbReference>
<dbReference type="PANTHER" id="PTHR42928">
    <property type="entry name" value="TRICARBOXYLATE-BINDING PROTEIN"/>
    <property type="match status" value="1"/>
</dbReference>
<reference evidence="2" key="1">
    <citation type="submission" date="2021-10" db="EMBL/GenBank/DDBJ databases">
        <title>Roseicella aerolatum sp. nov., isolated from aerosols of e-waste dismantling site.</title>
        <authorList>
            <person name="Qin T."/>
        </authorList>
    </citation>
    <scope>NUCLEOTIDE SEQUENCE</scope>
    <source>
        <strain evidence="2">GB24</strain>
    </source>
</reference>
<dbReference type="Gene3D" id="3.40.190.10">
    <property type="entry name" value="Periplasmic binding protein-like II"/>
    <property type="match status" value="1"/>
</dbReference>
<evidence type="ECO:0000313" key="2">
    <source>
        <dbReference type="EMBL" id="MCB4822246.1"/>
    </source>
</evidence>
<dbReference type="InterPro" id="IPR042100">
    <property type="entry name" value="Bug_dom1"/>
</dbReference>
<dbReference type="PANTHER" id="PTHR42928:SF5">
    <property type="entry name" value="BLR1237 PROTEIN"/>
    <property type="match status" value="1"/>
</dbReference>
<name>A0A9X1ICD3_9PROT</name>
<protein>
    <submittedName>
        <fullName evidence="2">Tripartite tricarboxylate transporter substrate binding protein</fullName>
    </submittedName>
</protein>
<keyword evidence="3" id="KW-1185">Reference proteome</keyword>
<dbReference type="InterPro" id="IPR005064">
    <property type="entry name" value="BUG"/>
</dbReference>
<dbReference type="CDD" id="cd13578">
    <property type="entry name" value="PBP2_Bug27"/>
    <property type="match status" value="1"/>
</dbReference>
<dbReference type="AlphaFoldDB" id="A0A9X1ICD3"/>
<dbReference type="RefSeq" id="WP_226608206.1">
    <property type="nucleotide sequence ID" value="NZ_JAJAQI010000014.1"/>
</dbReference>
<comment type="caution">
    <text evidence="2">The sequence shown here is derived from an EMBL/GenBank/DDBJ whole genome shotgun (WGS) entry which is preliminary data.</text>
</comment>
<dbReference type="Pfam" id="PF03401">
    <property type="entry name" value="TctC"/>
    <property type="match status" value="1"/>
</dbReference>
<proteinExistence type="inferred from homology"/>
<gene>
    <name evidence="2" type="ORF">LHA35_10930</name>
</gene>